<keyword evidence="3" id="KW-0808">Transferase</keyword>
<feature type="coiled-coil region" evidence="1">
    <location>
        <begin position="344"/>
        <end position="374"/>
    </location>
</feature>
<evidence type="ECO:0000313" key="4">
    <source>
        <dbReference type="Proteomes" id="UP000289886"/>
    </source>
</evidence>
<name>A0A444U4U2_ACIRT</name>
<dbReference type="AlphaFoldDB" id="A0A444U4U2"/>
<feature type="coiled-coil region" evidence="1">
    <location>
        <begin position="293"/>
        <end position="320"/>
    </location>
</feature>
<feature type="coiled-coil region" evidence="1">
    <location>
        <begin position="82"/>
        <end position="123"/>
    </location>
</feature>
<feature type="compositionally biased region" description="Basic and acidic residues" evidence="2">
    <location>
        <begin position="18"/>
        <end position="29"/>
    </location>
</feature>
<protein>
    <submittedName>
        <fullName evidence="3">Inhibitor of nuclear factor kappa-B kinase-interacting protein</fullName>
    </submittedName>
</protein>
<accession>A0A444U4U2</accession>
<reference evidence="3 4" key="1">
    <citation type="submission" date="2019-01" db="EMBL/GenBank/DDBJ databases">
        <title>Draft Genome and Complete Hox-Cluster Characterization of the Sterlet Sturgeon (Acipenser ruthenus).</title>
        <authorList>
            <person name="Wei Q."/>
        </authorList>
    </citation>
    <scope>NUCLEOTIDE SEQUENCE [LARGE SCALE GENOMIC DNA]</scope>
    <source>
        <strain evidence="3">WHYD16114868_AA</strain>
        <tissue evidence="3">Blood</tissue>
    </source>
</reference>
<feature type="coiled-coil region" evidence="1">
    <location>
        <begin position="198"/>
        <end position="254"/>
    </location>
</feature>
<sequence length="379" mass="43543">MPSNEVKQRKKTTPSGKQNEETEETTKLKEEKVKHADLTGKTENRVSSSGVDIKTVTCLLSLIVSLALAWFVLQQATKFADVEEKYNELYKKTRDIQSLENEINQVSKKLESSEEDLQEALSSVSLVTTLEHDVSGLQTIINVMQDSERSVSQNMQNINERFQNVTDLWKSSLDQINLDIGNLKSETRVIHNKVTTKINEAEKNLKLLSVALEDLEDSTKRNSRVLQRNEDEEVVEFEKQLDWNTRQIQKLEEQGLVMVNKDSELMEKLADYQPKMEKCEEQLPTVENAVASILKMSSELINTEKRIEDLTVQVFNMEDNMLKVVSEILEIKKDLDILQVDNSILKLANELKVLKETVKEFDRAQKEMPVIQEELNTEL</sequence>
<keyword evidence="1" id="KW-0175">Coiled coil</keyword>
<gene>
    <name evidence="3" type="ORF">EOD39_2020</name>
</gene>
<dbReference type="InterPro" id="IPR024152">
    <property type="entry name" value="Inh_kappa-B_kinase-int"/>
</dbReference>
<organism evidence="3 4">
    <name type="scientific">Acipenser ruthenus</name>
    <name type="common">Sterlet sturgeon</name>
    <dbReference type="NCBI Taxonomy" id="7906"/>
    <lineage>
        <taxon>Eukaryota</taxon>
        <taxon>Metazoa</taxon>
        <taxon>Chordata</taxon>
        <taxon>Craniata</taxon>
        <taxon>Vertebrata</taxon>
        <taxon>Euteleostomi</taxon>
        <taxon>Actinopterygii</taxon>
        <taxon>Chondrostei</taxon>
        <taxon>Acipenseriformes</taxon>
        <taxon>Acipenseridae</taxon>
        <taxon>Acipenser</taxon>
    </lineage>
</organism>
<dbReference type="EMBL" id="SCEB01215313">
    <property type="protein sequence ID" value="RXM30175.1"/>
    <property type="molecule type" value="Genomic_DNA"/>
</dbReference>
<feature type="region of interest" description="Disordered" evidence="2">
    <location>
        <begin position="1"/>
        <end position="29"/>
    </location>
</feature>
<dbReference type="GO" id="GO:0016301">
    <property type="term" value="F:kinase activity"/>
    <property type="evidence" value="ECO:0007669"/>
    <property type="project" value="UniProtKB-KW"/>
</dbReference>
<keyword evidence="4" id="KW-1185">Reference proteome</keyword>
<comment type="caution">
    <text evidence="3">The sequence shown here is derived from an EMBL/GenBank/DDBJ whole genome shotgun (WGS) entry which is preliminary data.</text>
</comment>
<dbReference type="PANTHER" id="PTHR21734">
    <property type="entry name" value="INHIBITOR OF NUCLEAR FACTOR KAPPA-B KINASE-INTERACTING PROTEIN"/>
    <property type="match status" value="1"/>
</dbReference>
<evidence type="ECO:0000256" key="2">
    <source>
        <dbReference type="SAM" id="MobiDB-lite"/>
    </source>
</evidence>
<proteinExistence type="predicted"/>
<dbReference type="Proteomes" id="UP000289886">
    <property type="component" value="Unassembled WGS sequence"/>
</dbReference>
<dbReference type="PANTHER" id="PTHR21734:SF11">
    <property type="entry name" value="INHIBITOR OF NUCLEAR FACTOR KAPPA-B KINASE-INTERACTING PROTEIN"/>
    <property type="match status" value="1"/>
</dbReference>
<evidence type="ECO:0000313" key="3">
    <source>
        <dbReference type="EMBL" id="RXM30175.1"/>
    </source>
</evidence>
<keyword evidence="3" id="KW-0418">Kinase</keyword>
<evidence type="ECO:0000256" key="1">
    <source>
        <dbReference type="SAM" id="Coils"/>
    </source>
</evidence>